<accession>A0A699XHA4</accession>
<feature type="non-terminal residue" evidence="1">
    <location>
        <position position="82"/>
    </location>
</feature>
<reference evidence="1" key="1">
    <citation type="journal article" date="2019" name="Sci. Rep.">
        <title>Draft genome of Tanacetum cinerariifolium, the natural source of mosquito coil.</title>
        <authorList>
            <person name="Yamashiro T."/>
            <person name="Shiraishi A."/>
            <person name="Satake H."/>
            <person name="Nakayama K."/>
        </authorList>
    </citation>
    <scope>NUCLEOTIDE SEQUENCE</scope>
</reference>
<dbReference type="EMBL" id="BKCJ011864932">
    <property type="protein sequence ID" value="GFD59432.1"/>
    <property type="molecule type" value="Genomic_DNA"/>
</dbReference>
<evidence type="ECO:0000313" key="1">
    <source>
        <dbReference type="EMBL" id="GFD59432.1"/>
    </source>
</evidence>
<dbReference type="AlphaFoldDB" id="A0A699XHA4"/>
<organism evidence="1">
    <name type="scientific">Tanacetum cinerariifolium</name>
    <name type="common">Dalmatian daisy</name>
    <name type="synonym">Chrysanthemum cinerariifolium</name>
    <dbReference type="NCBI Taxonomy" id="118510"/>
    <lineage>
        <taxon>Eukaryota</taxon>
        <taxon>Viridiplantae</taxon>
        <taxon>Streptophyta</taxon>
        <taxon>Embryophyta</taxon>
        <taxon>Tracheophyta</taxon>
        <taxon>Spermatophyta</taxon>
        <taxon>Magnoliopsida</taxon>
        <taxon>eudicotyledons</taxon>
        <taxon>Gunneridae</taxon>
        <taxon>Pentapetalae</taxon>
        <taxon>asterids</taxon>
        <taxon>campanulids</taxon>
        <taxon>Asterales</taxon>
        <taxon>Asteraceae</taxon>
        <taxon>Asteroideae</taxon>
        <taxon>Anthemideae</taxon>
        <taxon>Anthemidinae</taxon>
        <taxon>Tanacetum</taxon>
    </lineage>
</organism>
<name>A0A699XHA4_TANCI</name>
<gene>
    <name evidence="1" type="ORF">Tci_931401</name>
</gene>
<comment type="caution">
    <text evidence="1">The sequence shown here is derived from an EMBL/GenBank/DDBJ whole genome shotgun (WGS) entry which is preliminary data.</text>
</comment>
<protein>
    <submittedName>
        <fullName evidence="1">Uncharacterized protein</fullName>
    </submittedName>
</protein>
<sequence>VRSSHLRPESDDIVHVVLPSNGLPVGKNLLSLCILLGPLRVGGERTLVDMGGNVASDTRIDVFKPRAPYIAVLFDDGEIDPR</sequence>
<proteinExistence type="predicted"/>
<feature type="non-terminal residue" evidence="1">
    <location>
        <position position="1"/>
    </location>
</feature>